<keyword evidence="3" id="KW-0749">Sporulation</keyword>
<dbReference type="InterPro" id="IPR012610">
    <property type="entry name" value="SASP_SspH"/>
</dbReference>
<sequence length="64" mass="7650">MDKKRAKEIIHSPQDVEVLYNNFPVWLQKVMDKEDLVQVEDMINNKIMQVPSKDLKESDFKLEM</sequence>
<evidence type="ECO:0000256" key="1">
    <source>
        <dbReference type="ARBA" id="ARBA00004288"/>
    </source>
</evidence>
<dbReference type="Proteomes" id="UP000724672">
    <property type="component" value="Unassembled WGS sequence"/>
</dbReference>
<evidence type="ECO:0000313" key="5">
    <source>
        <dbReference type="Proteomes" id="UP000724672"/>
    </source>
</evidence>
<comment type="subcellular location">
    <subcellularLocation>
        <location evidence="1">Spore core</location>
    </subcellularLocation>
</comment>
<evidence type="ECO:0000313" key="4">
    <source>
        <dbReference type="EMBL" id="MBS4540026.1"/>
    </source>
</evidence>
<comment type="caution">
    <text evidence="4">The sequence shown here is derived from an EMBL/GenBank/DDBJ whole genome shotgun (WGS) entry which is preliminary data.</text>
</comment>
<evidence type="ECO:0000256" key="2">
    <source>
        <dbReference type="ARBA" id="ARBA00006573"/>
    </source>
</evidence>
<dbReference type="NCBIfam" id="TIGR02861">
    <property type="entry name" value="SASP_H"/>
    <property type="match status" value="1"/>
</dbReference>
<dbReference type="EMBL" id="WSFT01000053">
    <property type="protein sequence ID" value="MBS4540026.1"/>
    <property type="molecule type" value="Genomic_DNA"/>
</dbReference>
<dbReference type="GO" id="GO:0030436">
    <property type="term" value="P:asexual sporulation"/>
    <property type="evidence" value="ECO:0007669"/>
    <property type="project" value="InterPro"/>
</dbReference>
<dbReference type="GO" id="GO:0030435">
    <property type="term" value="P:sporulation resulting in formation of a cellular spore"/>
    <property type="evidence" value="ECO:0007669"/>
    <property type="project" value="UniProtKB-KW"/>
</dbReference>
<dbReference type="Pfam" id="PF08141">
    <property type="entry name" value="SspH"/>
    <property type="match status" value="1"/>
</dbReference>
<dbReference type="RefSeq" id="WP_203367924.1">
    <property type="nucleotide sequence ID" value="NZ_WSFT01000053.1"/>
</dbReference>
<accession>A0A942UZR9</accession>
<protein>
    <submittedName>
        <fullName evidence="4">H-type small acid-soluble spore protein</fullName>
    </submittedName>
</protein>
<evidence type="ECO:0000256" key="3">
    <source>
        <dbReference type="ARBA" id="ARBA00022969"/>
    </source>
</evidence>
<organism evidence="4 5">
    <name type="scientific">Anaeromonas frigoriresistens</name>
    <dbReference type="NCBI Taxonomy" id="2683708"/>
    <lineage>
        <taxon>Bacteria</taxon>
        <taxon>Bacillati</taxon>
        <taxon>Bacillota</taxon>
        <taxon>Tissierellia</taxon>
        <taxon>Tissierellales</taxon>
        <taxon>Thermohalobacteraceae</taxon>
        <taxon>Anaeromonas</taxon>
    </lineage>
</organism>
<gene>
    <name evidence="4" type="ORF">GOQ27_16230</name>
</gene>
<name>A0A942UZR9_9FIRM</name>
<comment type="similarity">
    <text evidence="2">Belongs to the SspH family.</text>
</comment>
<keyword evidence="5" id="KW-1185">Reference proteome</keyword>
<reference evidence="4" key="1">
    <citation type="submission" date="2019-12" db="EMBL/GenBank/DDBJ databases">
        <title>Clostridiaceae gen. nov. sp. nov., isolated from sediment in Xinjiang, China.</title>
        <authorList>
            <person name="Zhang R."/>
        </authorList>
    </citation>
    <scope>NUCLEOTIDE SEQUENCE</scope>
    <source>
        <strain evidence="4">D2Q-11</strain>
    </source>
</reference>
<proteinExistence type="inferred from homology"/>
<dbReference type="GO" id="GO:0042601">
    <property type="term" value="C:endospore-forming forespore"/>
    <property type="evidence" value="ECO:0007669"/>
    <property type="project" value="InterPro"/>
</dbReference>
<dbReference type="AlphaFoldDB" id="A0A942UZR9"/>